<gene>
    <name evidence="7 8" type="primary">ispD</name>
    <name evidence="8" type="ORF">GCM10025862_27940</name>
</gene>
<dbReference type="EMBL" id="BSUJ01000001">
    <property type="protein sequence ID" value="GMA20773.1"/>
    <property type="molecule type" value="Genomic_DNA"/>
</dbReference>
<keyword evidence="6 7" id="KW-0414">Isoprene biosynthesis</keyword>
<dbReference type="InterPro" id="IPR034683">
    <property type="entry name" value="IspD/TarI"/>
</dbReference>
<evidence type="ECO:0000256" key="6">
    <source>
        <dbReference type="ARBA" id="ARBA00023229"/>
    </source>
</evidence>
<evidence type="ECO:0000313" key="9">
    <source>
        <dbReference type="Proteomes" id="UP001157109"/>
    </source>
</evidence>
<sequence length="240" mass="24678">MSTVSVAVVIVAAGLGTRLGHPVPKAFVEVGGRSLLAHAVDRVVQVPGVDQVVVVVPDAFVEDTWALLDTPLLTVVSGGADRTASVAAGLSVLVEHVDVVLVHDAARCFTPPDVFEAVVAAVRSGDVAVVPGLPVIDTVKEVDADGLVRRTPARASLRAVQTPQGFDRVTLDRAHASGTSATDDAALIEALGLPVRVVPGSDLAFKVTTPDDLDRAHAVLTTSTTTTSTTTTSTTSRSAR</sequence>
<proteinExistence type="inferred from homology"/>
<dbReference type="Pfam" id="PF01128">
    <property type="entry name" value="IspD"/>
    <property type="match status" value="1"/>
</dbReference>
<feature type="site" description="Positions MEP for the nucleophilic attack" evidence="7">
    <location>
        <position position="154"/>
    </location>
</feature>
<keyword evidence="5 7" id="KW-0548">Nucleotidyltransferase</keyword>
<dbReference type="PROSITE" id="PS01295">
    <property type="entry name" value="ISPD"/>
    <property type="match status" value="1"/>
</dbReference>
<comment type="catalytic activity">
    <reaction evidence="1 7">
        <text>2-C-methyl-D-erythritol 4-phosphate + CTP + H(+) = 4-CDP-2-C-methyl-D-erythritol + diphosphate</text>
        <dbReference type="Rhea" id="RHEA:13429"/>
        <dbReference type="ChEBI" id="CHEBI:15378"/>
        <dbReference type="ChEBI" id="CHEBI:33019"/>
        <dbReference type="ChEBI" id="CHEBI:37563"/>
        <dbReference type="ChEBI" id="CHEBI:57823"/>
        <dbReference type="ChEBI" id="CHEBI:58262"/>
        <dbReference type="EC" id="2.7.7.60"/>
    </reaction>
</comment>
<dbReference type="Gene3D" id="3.90.550.10">
    <property type="entry name" value="Spore Coat Polysaccharide Biosynthesis Protein SpsA, Chain A"/>
    <property type="match status" value="1"/>
</dbReference>
<dbReference type="EC" id="2.7.7.60" evidence="7"/>
<feature type="site" description="Transition state stabilizer" evidence="7">
    <location>
        <position position="25"/>
    </location>
</feature>
<dbReference type="SUPFAM" id="SSF53448">
    <property type="entry name" value="Nucleotide-diphospho-sugar transferases"/>
    <property type="match status" value="1"/>
</dbReference>
<evidence type="ECO:0000256" key="1">
    <source>
        <dbReference type="ARBA" id="ARBA00001282"/>
    </source>
</evidence>
<evidence type="ECO:0000256" key="7">
    <source>
        <dbReference type="HAMAP-Rule" id="MF_00108"/>
    </source>
</evidence>
<keyword evidence="4 7" id="KW-0808">Transferase</keyword>
<keyword evidence="9" id="KW-1185">Reference proteome</keyword>
<organism evidence="8 9">
    <name type="scientific">Arsenicicoccus piscis</name>
    <dbReference type="NCBI Taxonomy" id="673954"/>
    <lineage>
        <taxon>Bacteria</taxon>
        <taxon>Bacillati</taxon>
        <taxon>Actinomycetota</taxon>
        <taxon>Actinomycetes</taxon>
        <taxon>Micrococcales</taxon>
        <taxon>Intrasporangiaceae</taxon>
        <taxon>Arsenicicoccus</taxon>
    </lineage>
</organism>
<dbReference type="NCBIfam" id="TIGR00453">
    <property type="entry name" value="ispD"/>
    <property type="match status" value="1"/>
</dbReference>
<dbReference type="PANTHER" id="PTHR32125:SF4">
    <property type="entry name" value="2-C-METHYL-D-ERYTHRITOL 4-PHOSPHATE CYTIDYLYLTRANSFERASE, CHLOROPLASTIC"/>
    <property type="match status" value="1"/>
</dbReference>
<comment type="pathway">
    <text evidence="2 7">Isoprenoid biosynthesis; isopentenyl diphosphate biosynthesis via DXP pathway; isopentenyl diphosphate from 1-deoxy-D-xylulose 5-phosphate: step 2/6.</text>
</comment>
<feature type="site" description="Positions MEP for the nucleophilic attack" evidence="7">
    <location>
        <position position="206"/>
    </location>
</feature>
<dbReference type="InterPro" id="IPR001228">
    <property type="entry name" value="IspD"/>
</dbReference>
<comment type="similarity">
    <text evidence="3 7">Belongs to the IspD/TarI cytidylyltransferase family. IspD subfamily.</text>
</comment>
<evidence type="ECO:0000256" key="3">
    <source>
        <dbReference type="ARBA" id="ARBA00009789"/>
    </source>
</evidence>
<feature type="site" description="Transition state stabilizer" evidence="7">
    <location>
        <position position="18"/>
    </location>
</feature>
<dbReference type="PANTHER" id="PTHR32125">
    <property type="entry name" value="2-C-METHYL-D-ERYTHRITOL 4-PHOSPHATE CYTIDYLYLTRANSFERASE, CHLOROPLASTIC"/>
    <property type="match status" value="1"/>
</dbReference>
<reference evidence="9" key="1">
    <citation type="journal article" date="2019" name="Int. J. Syst. Evol. Microbiol.">
        <title>The Global Catalogue of Microorganisms (GCM) 10K type strain sequencing project: providing services to taxonomists for standard genome sequencing and annotation.</title>
        <authorList>
            <consortium name="The Broad Institute Genomics Platform"/>
            <consortium name="The Broad Institute Genome Sequencing Center for Infectious Disease"/>
            <person name="Wu L."/>
            <person name="Ma J."/>
        </authorList>
    </citation>
    <scope>NUCLEOTIDE SEQUENCE [LARGE SCALE GENOMIC DNA]</scope>
    <source>
        <strain evidence="9">NBRC 105830</strain>
    </source>
</reference>
<dbReference type="GO" id="GO:0016779">
    <property type="term" value="F:nucleotidyltransferase activity"/>
    <property type="evidence" value="ECO:0007669"/>
    <property type="project" value="UniProtKB-KW"/>
</dbReference>
<dbReference type="InterPro" id="IPR018294">
    <property type="entry name" value="ISPD_synthase_CS"/>
</dbReference>
<name>A0ABQ6HQN2_9MICO</name>
<protein>
    <recommendedName>
        <fullName evidence="7">2-C-methyl-D-erythritol 4-phosphate cytidylyltransferase</fullName>
        <ecNumber evidence="7">2.7.7.60</ecNumber>
    </recommendedName>
    <alternativeName>
        <fullName evidence="7">4-diphosphocytidyl-2C-methyl-D-erythritol synthase</fullName>
    </alternativeName>
    <alternativeName>
        <fullName evidence="7">MEP cytidylyltransferase</fullName>
        <shortName evidence="7">MCT</shortName>
    </alternativeName>
</protein>
<accession>A0ABQ6HQN2</accession>
<evidence type="ECO:0000256" key="2">
    <source>
        <dbReference type="ARBA" id="ARBA00004787"/>
    </source>
</evidence>
<evidence type="ECO:0000256" key="5">
    <source>
        <dbReference type="ARBA" id="ARBA00022695"/>
    </source>
</evidence>
<comment type="function">
    <text evidence="7">Catalyzes the formation of 4-diphosphocytidyl-2-C-methyl-D-erythritol from CTP and 2-C-methyl-D-erythritol 4-phosphate (MEP).</text>
</comment>
<dbReference type="InterPro" id="IPR050088">
    <property type="entry name" value="IspD/TarI_cytidylyltransf_bact"/>
</dbReference>
<dbReference type="Proteomes" id="UP001157109">
    <property type="component" value="Unassembled WGS sequence"/>
</dbReference>
<dbReference type="InterPro" id="IPR029044">
    <property type="entry name" value="Nucleotide-diphossugar_trans"/>
</dbReference>
<dbReference type="HAMAP" id="MF_00108">
    <property type="entry name" value="IspD"/>
    <property type="match status" value="1"/>
</dbReference>
<dbReference type="CDD" id="cd02516">
    <property type="entry name" value="CDP-ME_synthetase"/>
    <property type="match status" value="1"/>
</dbReference>
<comment type="caution">
    <text evidence="8">The sequence shown here is derived from an EMBL/GenBank/DDBJ whole genome shotgun (WGS) entry which is preliminary data.</text>
</comment>
<evidence type="ECO:0000313" key="8">
    <source>
        <dbReference type="EMBL" id="GMA20773.1"/>
    </source>
</evidence>
<evidence type="ECO:0000256" key="4">
    <source>
        <dbReference type="ARBA" id="ARBA00022679"/>
    </source>
</evidence>